<gene>
    <name evidence="2" type="ORF">BO94DRAFT_120451</name>
</gene>
<dbReference type="Proteomes" id="UP000246702">
    <property type="component" value="Unassembled WGS sequence"/>
</dbReference>
<sequence>MCNCACTMVPVLGLFEMAVISCSVRCVCENRSYLSLLSQPTPRLEGIPSGIRNTESLRKRTPSMCMAQSPSGRHQSHPPSCLRSIEIFVPCYYCSNIITYYVPTQ</sequence>
<name>A0A317WD94_9EURO</name>
<evidence type="ECO:0000313" key="2">
    <source>
        <dbReference type="EMBL" id="PWY83172.1"/>
    </source>
</evidence>
<reference evidence="2 3" key="1">
    <citation type="submission" date="2016-12" db="EMBL/GenBank/DDBJ databases">
        <title>The genomes of Aspergillus section Nigri reveals drivers in fungal speciation.</title>
        <authorList>
            <consortium name="DOE Joint Genome Institute"/>
            <person name="Vesth T.C."/>
            <person name="Nybo J."/>
            <person name="Theobald S."/>
            <person name="Brandl J."/>
            <person name="Frisvad J.C."/>
            <person name="Nielsen K.F."/>
            <person name="Lyhne E.K."/>
            <person name="Kogle M.E."/>
            <person name="Kuo A."/>
            <person name="Riley R."/>
            <person name="Clum A."/>
            <person name="Nolan M."/>
            <person name="Lipzen A."/>
            <person name="Salamov A."/>
            <person name="Henrissat B."/>
            <person name="Wiebenga A."/>
            <person name="De Vries R.P."/>
            <person name="Grigoriev I.V."/>
            <person name="Mortensen U.H."/>
            <person name="Andersen M.R."/>
            <person name="Baker S.E."/>
        </authorList>
    </citation>
    <scope>NUCLEOTIDE SEQUENCE [LARGE SCALE GENOMIC DNA]</scope>
    <source>
        <strain evidence="2 3">CBS 115572</strain>
    </source>
</reference>
<proteinExistence type="predicted"/>
<feature type="signal peptide" evidence="1">
    <location>
        <begin position="1"/>
        <end position="21"/>
    </location>
</feature>
<accession>A0A317WD94</accession>
<organism evidence="2 3">
    <name type="scientific">Aspergillus sclerotioniger CBS 115572</name>
    <dbReference type="NCBI Taxonomy" id="1450535"/>
    <lineage>
        <taxon>Eukaryota</taxon>
        <taxon>Fungi</taxon>
        <taxon>Dikarya</taxon>
        <taxon>Ascomycota</taxon>
        <taxon>Pezizomycotina</taxon>
        <taxon>Eurotiomycetes</taxon>
        <taxon>Eurotiomycetidae</taxon>
        <taxon>Eurotiales</taxon>
        <taxon>Aspergillaceae</taxon>
        <taxon>Aspergillus</taxon>
        <taxon>Aspergillus subgen. Circumdati</taxon>
    </lineage>
</organism>
<evidence type="ECO:0000256" key="1">
    <source>
        <dbReference type="SAM" id="SignalP"/>
    </source>
</evidence>
<evidence type="ECO:0000313" key="3">
    <source>
        <dbReference type="Proteomes" id="UP000246702"/>
    </source>
</evidence>
<dbReference type="RefSeq" id="XP_025465957.1">
    <property type="nucleotide sequence ID" value="XM_025605574.1"/>
</dbReference>
<dbReference type="EMBL" id="MSFK01000019">
    <property type="protein sequence ID" value="PWY83172.1"/>
    <property type="molecule type" value="Genomic_DNA"/>
</dbReference>
<feature type="chain" id="PRO_5016305473" description="Secreted protein" evidence="1">
    <location>
        <begin position="22"/>
        <end position="105"/>
    </location>
</feature>
<keyword evidence="3" id="KW-1185">Reference proteome</keyword>
<dbReference type="GeneID" id="37107717"/>
<keyword evidence="1" id="KW-0732">Signal</keyword>
<comment type="caution">
    <text evidence="2">The sequence shown here is derived from an EMBL/GenBank/DDBJ whole genome shotgun (WGS) entry which is preliminary data.</text>
</comment>
<protein>
    <recommendedName>
        <fullName evidence="4">Secreted protein</fullName>
    </recommendedName>
</protein>
<dbReference type="AlphaFoldDB" id="A0A317WD94"/>
<evidence type="ECO:0008006" key="4">
    <source>
        <dbReference type="Google" id="ProtNLM"/>
    </source>
</evidence>